<dbReference type="Proteomes" id="UP000049578">
    <property type="component" value="Unassembled WGS sequence"/>
</dbReference>
<evidence type="ECO:0000313" key="2">
    <source>
        <dbReference type="EMBL" id="KPJ21707.1"/>
    </source>
</evidence>
<name>A0A0N8FWZ5_9STRE</name>
<proteinExistence type="predicted"/>
<keyword evidence="3" id="KW-1185">Reference proteome</keyword>
<protein>
    <recommendedName>
        <fullName evidence="4">Phage protein</fullName>
    </recommendedName>
</protein>
<comment type="caution">
    <text evidence="2">The sequence shown here is derived from an EMBL/GenBank/DDBJ whole genome shotgun (WGS) entry which is preliminary data.</text>
</comment>
<dbReference type="PATRIC" id="fig|119224.3.peg.1759"/>
<evidence type="ECO:0000256" key="1">
    <source>
        <dbReference type="SAM" id="Coils"/>
    </source>
</evidence>
<gene>
    <name evidence="2" type="ORF">AKK44_08495</name>
</gene>
<evidence type="ECO:0000313" key="3">
    <source>
        <dbReference type="Proteomes" id="UP000049578"/>
    </source>
</evidence>
<dbReference type="RefSeq" id="WP_054279306.1">
    <property type="nucleotide sequence ID" value="NZ_LHQM01000082.1"/>
</dbReference>
<dbReference type="Pfam" id="PF07104">
    <property type="entry name" value="DUF1366"/>
    <property type="match status" value="1"/>
</dbReference>
<organism evidence="2 3">
    <name type="scientific">Streptococcus phocae</name>
    <dbReference type="NCBI Taxonomy" id="119224"/>
    <lineage>
        <taxon>Bacteria</taxon>
        <taxon>Bacillati</taxon>
        <taxon>Bacillota</taxon>
        <taxon>Bacilli</taxon>
        <taxon>Lactobacillales</taxon>
        <taxon>Streptococcaceae</taxon>
        <taxon>Streptococcus</taxon>
    </lineage>
</organism>
<dbReference type="InterPro" id="IPR009796">
    <property type="entry name" value="DUF1366"/>
</dbReference>
<evidence type="ECO:0008006" key="4">
    <source>
        <dbReference type="Google" id="ProtNLM"/>
    </source>
</evidence>
<reference evidence="2 3" key="1">
    <citation type="submission" date="2015-08" db="EMBL/GenBank/DDBJ databases">
        <title>Genome sequence of Streptococcus phocae subsp. phocae ATCC 51973T isolated from liver specimen obtained from seal.</title>
        <authorList>
            <person name="Avendano-Herrera R."/>
        </authorList>
    </citation>
    <scope>NUCLEOTIDE SEQUENCE [LARGE SCALE GENOMIC DNA]</scope>
    <source>
        <strain evidence="2 3">ATCC 51973</strain>
    </source>
</reference>
<dbReference type="AlphaFoldDB" id="A0A0N8FWZ5"/>
<keyword evidence="1" id="KW-0175">Coiled coil</keyword>
<dbReference type="EMBL" id="LHQM01000082">
    <property type="protein sequence ID" value="KPJ21707.1"/>
    <property type="molecule type" value="Genomic_DNA"/>
</dbReference>
<accession>A0A0N8FWZ5</accession>
<sequence>MKKLEATKGYPQYNEHGEVEATFTGVRGADGLFIPMTIKRDLTKASESEIIDAVLEEFFKKYYVERAMGEAVEKVDELEKLSQETAKNAKTAQAAAGLAKVSAERTQKMANLQTLHLLTSGGKIEPDIYKGLLELIEPVKKGKYKAHDVFTMIDESHEDLVGEGNLVFVYVNDDFSYDKQTIGELESEGEVTIIKYADLTKQE</sequence>
<feature type="coiled-coil region" evidence="1">
    <location>
        <begin position="64"/>
        <end position="95"/>
    </location>
</feature>